<dbReference type="STRING" id="885580.ENSFDAP00000007526"/>
<dbReference type="SMART" id="SM00368">
    <property type="entry name" value="LRR_RI"/>
    <property type="match status" value="1"/>
</dbReference>
<dbReference type="InterPro" id="IPR001315">
    <property type="entry name" value="CARD"/>
</dbReference>
<keyword evidence="5" id="KW-0395">Inflammatory response</keyword>
<feature type="region of interest" description="Disordered" evidence="9">
    <location>
        <begin position="172"/>
        <end position="200"/>
    </location>
</feature>
<dbReference type="Gene3D" id="1.10.533.10">
    <property type="entry name" value="Death Domain, Fas"/>
    <property type="match status" value="1"/>
</dbReference>
<evidence type="ECO:0000256" key="8">
    <source>
        <dbReference type="ARBA" id="ARBA00029394"/>
    </source>
</evidence>
<sequence>MEGHGFSYLGSPSTPNMASPSWPTPTAVLGLLAHESLENPLDSGRRILTGLSDISEHRVRGLRPATWGSTWLQEERLVGCGLTSNCCQDLASVLSASCSLTELDLQQNDLGICGVRLLCQGLRHPTCQVTLLWLDHTLSEEVTEELKALKEEKPQLLVCSIWKPRVMIPTEGRDGGKLGNSTSSFKRQRPQSEEGSPQLLQMEPFLLPSPSPLGHQHMEPLGTEDDFLGPTGPVLTEIIDRERNLCRVHFPMAGSYHWPSTGLGLSVRKAVTIEIEFCAWDQFLGINDLQHTWMVAGPLFDIKAEHGAVADVHLPHFVSLQEGTVDISLFQVAHFKEEGMLLEKPARVEPHYTVLENPNFSPMGVLLRMIPAARRFIPIMSTTLLYHHLHAEEVTFHLYLIPSDCTIRKAIDDEEKKFKFVQIHKPPPMDTLYIGTRYTVSGSRKLEIIPKELELCYRSPCEPQLFSEIYVANFGSGIQLQIRSKKDETLIWEALLKPGGNLSLLIPASPSPPNALALLHFIDQHREQLVAQVTSVDPVLDKLHGQVLSEEQYESVRAEPTKPGQMRKLFGFSRSWNRACKDKVYQALKEIHPHLVMELWEKWGGGMGGL</sequence>
<dbReference type="SUPFAM" id="SSF47986">
    <property type="entry name" value="DEATH domain"/>
    <property type="match status" value="1"/>
</dbReference>
<dbReference type="SUPFAM" id="SSF52047">
    <property type="entry name" value="RNI-like"/>
    <property type="match status" value="1"/>
</dbReference>
<dbReference type="InterPro" id="IPR011029">
    <property type="entry name" value="DEATH-like_dom_sf"/>
</dbReference>
<evidence type="ECO:0000313" key="13">
    <source>
        <dbReference type="Proteomes" id="UP000028990"/>
    </source>
</evidence>
<keyword evidence="4" id="KW-0391">Immunity</keyword>
<dbReference type="EMBL" id="KN123896">
    <property type="protein sequence ID" value="KFO22940.1"/>
    <property type="molecule type" value="Genomic_DNA"/>
</dbReference>
<proteinExistence type="predicted"/>
<dbReference type="InterPro" id="IPR033516">
    <property type="entry name" value="CARD8/ASC/NALP1_CARD"/>
</dbReference>
<dbReference type="PROSITE" id="PS50209">
    <property type="entry name" value="CARD"/>
    <property type="match status" value="1"/>
</dbReference>
<feature type="domain" description="FIIND" evidence="11">
    <location>
        <begin position="227"/>
        <end position="510"/>
    </location>
</feature>
<protein>
    <submittedName>
        <fullName evidence="12">NACHT, LRR and PYD domains-containing protein 1</fullName>
    </submittedName>
</protein>
<evidence type="ECO:0000256" key="7">
    <source>
        <dbReference type="ARBA" id="ARBA00024369"/>
    </source>
</evidence>
<dbReference type="InterPro" id="IPR051249">
    <property type="entry name" value="NLRP_Inflammasome"/>
</dbReference>
<evidence type="ECO:0000313" key="12">
    <source>
        <dbReference type="EMBL" id="KFO22940.1"/>
    </source>
</evidence>
<dbReference type="AlphaFoldDB" id="A0A091CYE8"/>
<evidence type="ECO:0000256" key="1">
    <source>
        <dbReference type="ARBA" id="ARBA00004514"/>
    </source>
</evidence>
<dbReference type="GO" id="GO:0042981">
    <property type="term" value="P:regulation of apoptotic process"/>
    <property type="evidence" value="ECO:0007669"/>
    <property type="project" value="InterPro"/>
</dbReference>
<feature type="region of interest" description="Disordered" evidence="9">
    <location>
        <begin position="1"/>
        <end position="21"/>
    </location>
</feature>
<evidence type="ECO:0000256" key="5">
    <source>
        <dbReference type="ARBA" id="ARBA00023198"/>
    </source>
</evidence>
<dbReference type="PANTHER" id="PTHR46985">
    <property type="entry name" value="NACHT, LRR AND PYD DOMAINS-CONTAINING PROTEIN 1"/>
    <property type="match status" value="1"/>
</dbReference>
<dbReference type="PANTHER" id="PTHR46985:SF3">
    <property type="entry name" value="NACHT, LRR AND PYD DOMAINS-CONTAINING PROTEIN 1"/>
    <property type="match status" value="1"/>
</dbReference>
<dbReference type="CDD" id="cd08330">
    <property type="entry name" value="CARD_ASC_NALP1"/>
    <property type="match status" value="1"/>
</dbReference>
<organism evidence="12 13">
    <name type="scientific">Fukomys damarensis</name>
    <name type="common">Damaraland mole rat</name>
    <name type="synonym">Cryptomys damarensis</name>
    <dbReference type="NCBI Taxonomy" id="885580"/>
    <lineage>
        <taxon>Eukaryota</taxon>
        <taxon>Metazoa</taxon>
        <taxon>Chordata</taxon>
        <taxon>Craniata</taxon>
        <taxon>Vertebrata</taxon>
        <taxon>Euteleostomi</taxon>
        <taxon>Mammalia</taxon>
        <taxon>Eutheria</taxon>
        <taxon>Euarchontoglires</taxon>
        <taxon>Glires</taxon>
        <taxon>Rodentia</taxon>
        <taxon>Hystricomorpha</taxon>
        <taxon>Bathyergidae</taxon>
        <taxon>Fukomys</taxon>
    </lineage>
</organism>
<comment type="subunit">
    <text evidence="7">Interacts with the C-terminal part of Nlrp1a (NACHT, LRR and PYD domains-containing protein 1a, C-terminus) in absence of pathogens and other damage-associated signals.</text>
</comment>
<evidence type="ECO:0000259" key="10">
    <source>
        <dbReference type="PROSITE" id="PS50209"/>
    </source>
</evidence>
<dbReference type="PROSITE" id="PS51830">
    <property type="entry name" value="FIIND"/>
    <property type="match status" value="1"/>
</dbReference>
<feature type="compositionally biased region" description="Polar residues" evidence="9">
    <location>
        <begin position="10"/>
        <end position="21"/>
    </location>
</feature>
<comment type="function">
    <text evidence="8">Constitutes the precursor of the Nlrp1a inflammasome, which mediates autoproteolytic processing within the FIIND domain to generate the N-terminal and C-terminal parts, which are associated non-covalently in absence of pathogens and other damage-associated signals.</text>
</comment>
<dbReference type="FunFam" id="1.10.533.10:FF:000013">
    <property type="entry name" value="Apoptosis-associated speck-like protein containing a CARD"/>
    <property type="match status" value="1"/>
</dbReference>
<keyword evidence="2" id="KW-0963">Cytoplasm</keyword>
<gene>
    <name evidence="12" type="ORF">H920_15706</name>
</gene>
<accession>A0A091CYE8</accession>
<reference evidence="12 13" key="1">
    <citation type="submission" date="2013-11" db="EMBL/GenBank/DDBJ databases">
        <title>The Damaraland mole rat (Fukomys damarensis) genome and evolution of African mole rats.</title>
        <authorList>
            <person name="Gladyshev V.N."/>
            <person name="Fang X."/>
        </authorList>
    </citation>
    <scope>NUCLEOTIDE SEQUENCE [LARGE SCALE GENOMIC DNA]</scope>
    <source>
        <tissue evidence="12">Liver</tissue>
    </source>
</reference>
<evidence type="ECO:0000256" key="3">
    <source>
        <dbReference type="ARBA" id="ARBA00022588"/>
    </source>
</evidence>
<name>A0A091CYE8_FUKDA</name>
<comment type="subcellular location">
    <subcellularLocation>
        <location evidence="1">Cytoplasm</location>
        <location evidence="1">Cytosol</location>
    </subcellularLocation>
</comment>
<dbReference type="InterPro" id="IPR032675">
    <property type="entry name" value="LRR_dom_sf"/>
</dbReference>
<keyword evidence="3" id="KW-0399">Innate immunity</keyword>
<dbReference type="GO" id="GO:0006954">
    <property type="term" value="P:inflammatory response"/>
    <property type="evidence" value="ECO:0007669"/>
    <property type="project" value="UniProtKB-KW"/>
</dbReference>
<dbReference type="Gene3D" id="3.80.10.10">
    <property type="entry name" value="Ribonuclease Inhibitor"/>
    <property type="match status" value="1"/>
</dbReference>
<feature type="domain" description="CARD" evidence="10">
    <location>
        <begin position="520"/>
        <end position="603"/>
    </location>
</feature>
<evidence type="ECO:0000259" key="11">
    <source>
        <dbReference type="PROSITE" id="PS51830"/>
    </source>
</evidence>
<dbReference type="GO" id="GO:0045087">
    <property type="term" value="P:innate immune response"/>
    <property type="evidence" value="ECO:0007669"/>
    <property type="project" value="UniProtKB-KW"/>
</dbReference>
<dbReference type="Pfam" id="PF23679">
    <property type="entry name" value="UPA-FIIND"/>
    <property type="match status" value="1"/>
</dbReference>
<dbReference type="Pfam" id="PF00619">
    <property type="entry name" value="CARD"/>
    <property type="match status" value="1"/>
</dbReference>
<evidence type="ECO:0000256" key="2">
    <source>
        <dbReference type="ARBA" id="ARBA00022490"/>
    </source>
</evidence>
<evidence type="ECO:0000256" key="6">
    <source>
        <dbReference type="ARBA" id="ARBA00024315"/>
    </source>
</evidence>
<dbReference type="GO" id="GO:0061702">
    <property type="term" value="C:canonical inflammasome complex"/>
    <property type="evidence" value="ECO:0007669"/>
    <property type="project" value="TreeGrafter"/>
</dbReference>
<dbReference type="eggNOG" id="ENOG502S4A4">
    <property type="taxonomic scope" value="Eukaryota"/>
</dbReference>
<dbReference type="InterPro" id="IPR025307">
    <property type="entry name" value="FIIND_dom"/>
</dbReference>
<dbReference type="Proteomes" id="UP000028990">
    <property type="component" value="Unassembled WGS sequence"/>
</dbReference>
<evidence type="ECO:0000256" key="9">
    <source>
        <dbReference type="SAM" id="MobiDB-lite"/>
    </source>
</evidence>
<comment type="function">
    <text evidence="6">Constitutes the active part of the Nlrp1a inflammasome. In absence of pathogens and other damage-associated signals, interacts with the N-terminal part of Nlrp1a (NACHT, LRR and PYD domains-containing protein 1a, N-terminus), preventing activation of the Nlrp1a inflammasome. In response to pathogen-associated signals, the N-terminal part of Nlrp1a is degraded by the proteasome, releasing this form, which polymerizes to form the Nlrp1a inflammasome complex: the Nlrp1a inflammasome complex then directly recruits pro-caspase-1 (proCASP1) and promotes caspase-1 (CASP1) activation, leading to gasdermin-D (GSDMD) cleavage and subsequent pyroptosis.</text>
</comment>
<evidence type="ECO:0000256" key="4">
    <source>
        <dbReference type="ARBA" id="ARBA00022859"/>
    </source>
</evidence>
<keyword evidence="13" id="KW-1185">Reference proteome</keyword>
<dbReference type="Pfam" id="PF13553">
    <property type="entry name" value="FIIND"/>
    <property type="match status" value="1"/>
</dbReference>